<evidence type="ECO:0000256" key="5">
    <source>
        <dbReference type="ARBA" id="ARBA00022553"/>
    </source>
</evidence>
<dbReference type="Proteomes" id="UP000698800">
    <property type="component" value="Unassembled WGS sequence"/>
</dbReference>
<keyword evidence="5" id="KW-0597">Phosphoprotein</keyword>
<evidence type="ECO:0000313" key="12">
    <source>
        <dbReference type="Proteomes" id="UP000698800"/>
    </source>
</evidence>
<dbReference type="PROSITE" id="PS50304">
    <property type="entry name" value="TUDOR"/>
    <property type="match status" value="1"/>
</dbReference>
<dbReference type="Pfam" id="PF00567">
    <property type="entry name" value="TUDOR"/>
    <property type="match status" value="1"/>
</dbReference>
<feature type="domain" description="TNase-like" evidence="10">
    <location>
        <begin position="319"/>
        <end position="456"/>
    </location>
</feature>
<evidence type="ECO:0000256" key="1">
    <source>
        <dbReference type="ARBA" id="ARBA00004496"/>
    </source>
</evidence>
<dbReference type="CDD" id="cd00175">
    <property type="entry name" value="SNc"/>
    <property type="match status" value="2"/>
</dbReference>
<gene>
    <name evidence="11" type="ORF">FGG08_005204</name>
</gene>
<evidence type="ECO:0000256" key="6">
    <source>
        <dbReference type="ARBA" id="ARBA00022737"/>
    </source>
</evidence>
<name>A0A9P8HUY7_9PEZI</name>
<keyword evidence="6" id="KW-0677">Repeat</keyword>
<dbReference type="PANTHER" id="PTHR12302">
    <property type="entry name" value="EBNA2 BINDING PROTEIN P100"/>
    <property type="match status" value="1"/>
</dbReference>
<dbReference type="Gene3D" id="2.30.30.140">
    <property type="match status" value="1"/>
</dbReference>
<evidence type="ECO:0000256" key="8">
    <source>
        <dbReference type="SAM" id="MobiDB-lite"/>
    </source>
</evidence>
<dbReference type="InterPro" id="IPR002999">
    <property type="entry name" value="Tudor"/>
</dbReference>
<dbReference type="OrthoDB" id="10023235at2759"/>
<dbReference type="GO" id="GO:0031332">
    <property type="term" value="C:RNAi effector complex"/>
    <property type="evidence" value="ECO:0007669"/>
    <property type="project" value="InterPro"/>
</dbReference>
<feature type="domain" description="TNase-like" evidence="10">
    <location>
        <begin position="485"/>
        <end position="618"/>
    </location>
</feature>
<dbReference type="InterPro" id="IPR016685">
    <property type="entry name" value="Silence_cplx_Nase-comp_TudorSN"/>
</dbReference>
<dbReference type="GO" id="GO:0005829">
    <property type="term" value="C:cytosol"/>
    <property type="evidence" value="ECO:0007669"/>
    <property type="project" value="UniProtKB-UniRule"/>
</dbReference>
<dbReference type="GO" id="GO:0003723">
    <property type="term" value="F:RNA binding"/>
    <property type="evidence" value="ECO:0007669"/>
    <property type="project" value="UniProtKB-UniRule"/>
</dbReference>
<dbReference type="SUPFAM" id="SSF63748">
    <property type="entry name" value="Tudor/PWWP/MBT"/>
    <property type="match status" value="1"/>
</dbReference>
<dbReference type="EMBL" id="JAGHQL010000119">
    <property type="protein sequence ID" value="KAH0538188.1"/>
    <property type="molecule type" value="Genomic_DNA"/>
</dbReference>
<dbReference type="SMART" id="SM00333">
    <property type="entry name" value="TUDOR"/>
    <property type="match status" value="1"/>
</dbReference>
<protein>
    <recommendedName>
        <fullName evidence="2">Probable endonuclease LCL3</fullName>
    </recommendedName>
    <alternativeName>
        <fullName evidence="3">Probable endonuclease lcl3</fullName>
    </alternativeName>
</protein>
<evidence type="ECO:0000313" key="11">
    <source>
        <dbReference type="EMBL" id="KAH0538188.1"/>
    </source>
</evidence>
<dbReference type="InterPro" id="IPR016071">
    <property type="entry name" value="Staphylococal_nuclease_OB-fold"/>
</dbReference>
<comment type="caution">
    <text evidence="11">The sequence shown here is derived from an EMBL/GenBank/DDBJ whole genome shotgun (WGS) entry which is preliminary data.</text>
</comment>
<reference evidence="11" key="1">
    <citation type="submission" date="2021-03" db="EMBL/GenBank/DDBJ databases">
        <title>Comparative genomics and phylogenomic investigation of the class Geoglossomycetes provide insights into ecological specialization and systematics.</title>
        <authorList>
            <person name="Melie T."/>
            <person name="Pirro S."/>
            <person name="Miller A.N."/>
            <person name="Quandt A."/>
        </authorList>
    </citation>
    <scope>NUCLEOTIDE SEQUENCE</scope>
    <source>
        <strain evidence="11">GBOQ0MN5Z8</strain>
    </source>
</reference>
<feature type="domain" description="TNase-like" evidence="10">
    <location>
        <begin position="167"/>
        <end position="309"/>
    </location>
</feature>
<dbReference type="GO" id="GO:0006402">
    <property type="term" value="P:mRNA catabolic process"/>
    <property type="evidence" value="ECO:0007669"/>
    <property type="project" value="UniProtKB-UniRule"/>
</dbReference>
<feature type="region of interest" description="Disordered" evidence="8">
    <location>
        <begin position="612"/>
        <end position="652"/>
    </location>
</feature>
<dbReference type="Pfam" id="PF00565">
    <property type="entry name" value="SNase"/>
    <property type="match status" value="3"/>
</dbReference>
<keyword evidence="12" id="KW-1185">Reference proteome</keyword>
<dbReference type="AlphaFoldDB" id="A0A9P8HUY7"/>
<evidence type="ECO:0000259" key="9">
    <source>
        <dbReference type="PROSITE" id="PS50304"/>
    </source>
</evidence>
<dbReference type="FunFam" id="2.30.30.140:FF:000018">
    <property type="entry name" value="Serine/threonine-protein kinase 31"/>
    <property type="match status" value="1"/>
</dbReference>
<evidence type="ECO:0000256" key="4">
    <source>
        <dbReference type="ARBA" id="ARBA00022490"/>
    </source>
</evidence>
<keyword evidence="4 7" id="KW-0963">Cytoplasm</keyword>
<dbReference type="GO" id="GO:0031047">
    <property type="term" value="P:regulatory ncRNA-mediated gene silencing"/>
    <property type="evidence" value="ECO:0007669"/>
    <property type="project" value="UniProtKB-UniRule"/>
</dbReference>
<feature type="compositionally biased region" description="Basic and acidic residues" evidence="8">
    <location>
        <begin position="612"/>
        <end position="626"/>
    </location>
</feature>
<dbReference type="PROSITE" id="PS50830">
    <property type="entry name" value="TNASE_3"/>
    <property type="match status" value="4"/>
</dbReference>
<dbReference type="FunFam" id="2.40.50.90:FF:000001">
    <property type="entry name" value="Staphylococcal nuclease domain-containing protein"/>
    <property type="match status" value="1"/>
</dbReference>
<accession>A0A9P8HUY7</accession>
<evidence type="ECO:0000256" key="2">
    <source>
        <dbReference type="ARBA" id="ARBA00013404"/>
    </source>
</evidence>
<dbReference type="SMART" id="SM00318">
    <property type="entry name" value="SNc"/>
    <property type="match status" value="4"/>
</dbReference>
<evidence type="ECO:0000256" key="3">
    <source>
        <dbReference type="ARBA" id="ARBA00014651"/>
    </source>
</evidence>
<feature type="domain" description="TNase-like" evidence="10">
    <location>
        <begin position="2"/>
        <end position="143"/>
    </location>
</feature>
<dbReference type="SUPFAM" id="SSF50199">
    <property type="entry name" value="Staphylococcal nuclease"/>
    <property type="match status" value="5"/>
</dbReference>
<feature type="domain" description="Tudor" evidence="9">
    <location>
        <begin position="700"/>
        <end position="760"/>
    </location>
</feature>
<dbReference type="FunFam" id="2.40.50.90:FF:000019">
    <property type="entry name" value="Transcription factor (Snd1/p100), putative"/>
    <property type="match status" value="1"/>
</dbReference>
<sequence length="883" mass="97463">MPISQAKVKSVLSGDTLILASVNNPSQERQLSLAYVSAPRLRKDGEEPFAFESRDFIRRLAVGKVVQFQVLYQVPGPISKREYGTINLPNGQTLPEAAVAEGWLKVRDDAGRKDDTEEATAQVEKLKLSEGSARSSSKGLWAPSGGVIDVNNELPDPKTFAEQYKGQSIDAIVERVLSGDRLAVRLQLSPKQHQQTIVLIAGIRAPATRRTNPSDGKEVLAEPYGDEAKDFVETRLLQRSVKVEIVGVSQQNQLVGIVKHPNGSIAEFILKAGLARCTDFHSTMLGAGMATLRQAEKEAKENNFGQFKGHVAKGTGASRNTEAIVSRVQNADTLYLRTKAGVEKRVSLSSIRQPKSTDPKQAPFGAEAKEFLRKKLIGKHVKVTIDGKRPAQENFEEREMATVVFNDKNIALLLVENGYASVIRHRRDDEDRSPIYDELLAAEEVAQKEQKGMYAKKSPTSKQFVDASESVQKAKIQFSILQRQKKVPAIVDFVKSGSRFTVLVPRENAKLTFVLSGIRAPKSARNPSEKGEPFGQEAHDFAIRRCMQRDVEIDVENLDSKGGFIGTLYINRESFAKLLVEEGLASVHAYSAEQSGNSTELFAAEKKAKEAHKGMWHDWDPSKEEDQNGGQPDEAGDNNSDATPAPRKKDYRDVVVTNVDENTKLKLQQIGTGTASLTEMMSSFKAFHMNKANSTPLPGPPKAGEVVAAKFSEDGEWYRAKVFRVDREGKQAEVNYIDYGNSEKLPWSRLRPLNQPQFATSKLKPQAVDAVLSFLQFPTQADYLADAVSFIDQITSSKQLVANVDSVGPDGTLYITLFDPKVSGSLLESYNADILAEGLAMVPKKLKAWERAATDVLPALKTKEEEAKKARRGMWEYGDLTED</sequence>
<dbReference type="GO" id="GO:0005634">
    <property type="term" value="C:nucleus"/>
    <property type="evidence" value="ECO:0007669"/>
    <property type="project" value="TreeGrafter"/>
</dbReference>
<dbReference type="Gene3D" id="2.40.50.90">
    <property type="match status" value="5"/>
</dbReference>
<evidence type="ECO:0000256" key="7">
    <source>
        <dbReference type="PIRNR" id="PIRNR017179"/>
    </source>
</evidence>
<dbReference type="PIRSF" id="PIRSF017179">
    <property type="entry name" value="RISC-Tudor-SN"/>
    <property type="match status" value="1"/>
</dbReference>
<dbReference type="FunFam" id="2.40.50.90:FF:000030">
    <property type="entry name" value="Transcription factor (Snd1/p100), putative"/>
    <property type="match status" value="1"/>
</dbReference>
<evidence type="ECO:0000259" key="10">
    <source>
        <dbReference type="PROSITE" id="PS50830"/>
    </source>
</evidence>
<dbReference type="PANTHER" id="PTHR12302:SF2">
    <property type="entry name" value="STAPHYLOCOCCAL NUCLEASE DOMAIN-CONTAINING PROTEIN 1"/>
    <property type="match status" value="1"/>
</dbReference>
<comment type="subcellular location">
    <subcellularLocation>
        <location evidence="1 7">Cytoplasm</location>
    </subcellularLocation>
</comment>
<dbReference type="InterPro" id="IPR035437">
    <property type="entry name" value="SNase_OB-fold_sf"/>
</dbReference>
<proteinExistence type="predicted"/>
<dbReference type="GO" id="GO:0004518">
    <property type="term" value="F:nuclease activity"/>
    <property type="evidence" value="ECO:0007669"/>
    <property type="project" value="TreeGrafter"/>
</dbReference>
<dbReference type="FunFam" id="2.40.50.90:FF:000010">
    <property type="entry name" value="Ribonuclease"/>
    <property type="match status" value="1"/>
</dbReference>
<organism evidence="11 12">
    <name type="scientific">Glutinoglossum americanum</name>
    <dbReference type="NCBI Taxonomy" id="1670608"/>
    <lineage>
        <taxon>Eukaryota</taxon>
        <taxon>Fungi</taxon>
        <taxon>Dikarya</taxon>
        <taxon>Ascomycota</taxon>
        <taxon>Pezizomycotina</taxon>
        <taxon>Geoglossomycetes</taxon>
        <taxon>Geoglossales</taxon>
        <taxon>Geoglossaceae</taxon>
        <taxon>Glutinoglossum</taxon>
    </lineage>
</organism>